<dbReference type="Proteomes" id="UP000435112">
    <property type="component" value="Unassembled WGS sequence"/>
</dbReference>
<evidence type="ECO:0000313" key="6">
    <source>
        <dbReference type="Proteomes" id="UP000434957"/>
    </source>
</evidence>
<dbReference type="Proteomes" id="UP000429607">
    <property type="component" value="Unassembled WGS sequence"/>
</dbReference>
<dbReference type="EMBL" id="QXFV01006049">
    <property type="protein sequence ID" value="KAE8962675.1"/>
    <property type="molecule type" value="Genomic_DNA"/>
</dbReference>
<dbReference type="EMBL" id="QXFT01005662">
    <property type="protein sequence ID" value="KAE9271696.1"/>
    <property type="molecule type" value="Genomic_DNA"/>
</dbReference>
<name>A0A6A4BAH5_9STRA</name>
<organism evidence="4 6">
    <name type="scientific">Phytophthora rubi</name>
    <dbReference type="NCBI Taxonomy" id="129364"/>
    <lineage>
        <taxon>Eukaryota</taxon>
        <taxon>Sar</taxon>
        <taxon>Stramenopiles</taxon>
        <taxon>Oomycota</taxon>
        <taxon>Peronosporomycetes</taxon>
        <taxon>Peronosporales</taxon>
        <taxon>Peronosporaceae</taxon>
        <taxon>Phytophthora</taxon>
    </lineage>
</organism>
<evidence type="ECO:0000313" key="2">
    <source>
        <dbReference type="EMBL" id="KAE8962675.1"/>
    </source>
</evidence>
<gene>
    <name evidence="2" type="ORF">PR001_g29634</name>
    <name evidence="3" type="ORF">PR002_g29503</name>
    <name evidence="4" type="ORF">PR003_g30436</name>
</gene>
<dbReference type="AlphaFoldDB" id="A0A6A4BAH5"/>
<sequence>MKIINTCCHSKVSTLRIVHNAPPSHGLHGQACRTRPKNALLHPVQSLKTKSNAFKHLKSTVDSDHTLAAEAVQAKLNRRQNELAQRKREMIKNKLAQRKCEKIKNKNKKVLESALRESTDKLKRSTAINRELGQQLKALLRAP</sequence>
<evidence type="ECO:0000313" key="4">
    <source>
        <dbReference type="EMBL" id="KAE9271696.1"/>
    </source>
</evidence>
<proteinExistence type="predicted"/>
<protein>
    <submittedName>
        <fullName evidence="4">Uncharacterized protein</fullName>
    </submittedName>
</protein>
<evidence type="ECO:0000313" key="7">
    <source>
        <dbReference type="Proteomes" id="UP000435112"/>
    </source>
</evidence>
<keyword evidence="6" id="KW-1185">Reference proteome</keyword>
<dbReference type="EMBL" id="QXFU01005872">
    <property type="protein sequence ID" value="KAE8962776.1"/>
    <property type="molecule type" value="Genomic_DNA"/>
</dbReference>
<evidence type="ECO:0000313" key="5">
    <source>
        <dbReference type="Proteomes" id="UP000429607"/>
    </source>
</evidence>
<dbReference type="Proteomes" id="UP000434957">
    <property type="component" value="Unassembled WGS sequence"/>
</dbReference>
<evidence type="ECO:0000256" key="1">
    <source>
        <dbReference type="SAM" id="Coils"/>
    </source>
</evidence>
<reference evidence="4 6" key="1">
    <citation type="submission" date="2018-08" db="EMBL/GenBank/DDBJ databases">
        <title>Genomic investigation of the strawberry pathogen Phytophthora fragariae indicates pathogenicity is determined by transcriptional variation in three key races.</title>
        <authorList>
            <person name="Adams T.M."/>
            <person name="Armitage A.D."/>
            <person name="Sobczyk M.K."/>
            <person name="Bates H.J."/>
            <person name="Dunwell J.M."/>
            <person name="Nellist C.F."/>
            <person name="Harrison R.J."/>
        </authorList>
    </citation>
    <scope>NUCLEOTIDE SEQUENCE [LARGE SCALE GENOMIC DNA]</scope>
    <source>
        <strain evidence="2 5">SCRP249</strain>
        <strain evidence="3 7">SCRP324</strain>
        <strain evidence="4 6">SCRP333</strain>
    </source>
</reference>
<comment type="caution">
    <text evidence="4">The sequence shown here is derived from an EMBL/GenBank/DDBJ whole genome shotgun (WGS) entry which is preliminary data.</text>
</comment>
<feature type="coiled-coil region" evidence="1">
    <location>
        <begin position="69"/>
        <end position="113"/>
    </location>
</feature>
<keyword evidence="1" id="KW-0175">Coiled coil</keyword>
<accession>A0A6A4BAH5</accession>
<evidence type="ECO:0000313" key="3">
    <source>
        <dbReference type="EMBL" id="KAE8962776.1"/>
    </source>
</evidence>